<dbReference type="Pfam" id="PF07366">
    <property type="entry name" value="SnoaL"/>
    <property type="match status" value="1"/>
</dbReference>
<feature type="domain" description="Flavin reductase like" evidence="2">
    <location>
        <begin position="179"/>
        <end position="321"/>
    </location>
</feature>
<dbReference type="InterPro" id="IPR032710">
    <property type="entry name" value="NTF2-like_dom_sf"/>
</dbReference>
<dbReference type="RefSeq" id="WP_089014460.1">
    <property type="nucleotide sequence ID" value="NZ_LT607754.1"/>
</dbReference>
<dbReference type="PANTHER" id="PTHR30466:SF1">
    <property type="entry name" value="FMN REDUCTASE (NADH) RUTF"/>
    <property type="match status" value="1"/>
</dbReference>
<dbReference type="SUPFAM" id="SSF50475">
    <property type="entry name" value="FMN-binding split barrel"/>
    <property type="match status" value="1"/>
</dbReference>
<dbReference type="SUPFAM" id="SSF54427">
    <property type="entry name" value="NTF2-like"/>
    <property type="match status" value="1"/>
</dbReference>
<dbReference type="PANTHER" id="PTHR30466">
    <property type="entry name" value="FLAVIN REDUCTASE"/>
    <property type="match status" value="1"/>
</dbReference>
<name>A0A1C5JNB6_9ACTN</name>
<evidence type="ECO:0000313" key="3">
    <source>
        <dbReference type="EMBL" id="SCG72082.1"/>
    </source>
</evidence>
<dbReference type="Proteomes" id="UP000198221">
    <property type="component" value="Chromosome I"/>
</dbReference>
<dbReference type="AlphaFoldDB" id="A0A1C5JNB6"/>
<dbReference type="InterPro" id="IPR050268">
    <property type="entry name" value="NADH-dep_flavin_reductase"/>
</dbReference>
<dbReference type="InterPro" id="IPR009959">
    <property type="entry name" value="Cyclase_SnoaL-like"/>
</dbReference>
<dbReference type="GO" id="GO:0030638">
    <property type="term" value="P:polyketide metabolic process"/>
    <property type="evidence" value="ECO:0007669"/>
    <property type="project" value="InterPro"/>
</dbReference>
<dbReference type="InterPro" id="IPR002563">
    <property type="entry name" value="Flavin_Rdtase-like_dom"/>
</dbReference>
<dbReference type="Pfam" id="PF01613">
    <property type="entry name" value="Flavin_Reduct"/>
    <property type="match status" value="1"/>
</dbReference>
<keyword evidence="1" id="KW-0560">Oxidoreductase</keyword>
<gene>
    <name evidence="3" type="ORF">GA0070613_5020</name>
</gene>
<dbReference type="OrthoDB" id="9792858at2"/>
<dbReference type="EMBL" id="LT607754">
    <property type="protein sequence ID" value="SCG72082.1"/>
    <property type="molecule type" value="Genomic_DNA"/>
</dbReference>
<accession>A0A1C5JNB6</accession>
<evidence type="ECO:0000313" key="4">
    <source>
        <dbReference type="Proteomes" id="UP000198221"/>
    </source>
</evidence>
<keyword evidence="4" id="KW-1185">Reference proteome</keyword>
<organism evidence="3 4">
    <name type="scientific">Micromonospora inositola</name>
    <dbReference type="NCBI Taxonomy" id="47865"/>
    <lineage>
        <taxon>Bacteria</taxon>
        <taxon>Bacillati</taxon>
        <taxon>Actinomycetota</taxon>
        <taxon>Actinomycetes</taxon>
        <taxon>Micromonosporales</taxon>
        <taxon>Micromonosporaceae</taxon>
        <taxon>Micromonospora</taxon>
    </lineage>
</organism>
<sequence length="336" mass="36078">MTGAESEAMIATALPAGHDLSPRARRIVQLVQRAWGEGRVDLLDELLTEDFVRSGRSSQMSRTDLKASILDMRRAFPDLTMAVDRAVELGDELAISWRSTGTLMDTYLGLPPTGRQFSVSGATFSKLRGEQIESEWVVYDRRGGYVSLGVPLGTVTASTRSRGTADRIGVEPETLRALHRKLVTGVTVVTTDASGEPRGLAVNAFSSVSLEPPLILICVQKNSSTYSHLLAASHFGVSILSAGQMEVANVFATKRPDKFAHVGWRRGPHGSPLLNGACARMEVELQDTLHASTHTIFIGKVMFADHSEAAPLVYSQGAFFDGGALRPASVTDAPGS</sequence>
<evidence type="ECO:0000256" key="1">
    <source>
        <dbReference type="ARBA" id="ARBA00023002"/>
    </source>
</evidence>
<dbReference type="GO" id="GO:0042602">
    <property type="term" value="F:riboflavin reductase (NADPH) activity"/>
    <property type="evidence" value="ECO:0007669"/>
    <property type="project" value="TreeGrafter"/>
</dbReference>
<reference evidence="4" key="1">
    <citation type="submission" date="2016-06" db="EMBL/GenBank/DDBJ databases">
        <authorList>
            <person name="Varghese N."/>
            <person name="Submissions Spin"/>
        </authorList>
    </citation>
    <scope>NUCLEOTIDE SEQUENCE [LARGE SCALE GENOMIC DNA]</scope>
    <source>
        <strain evidence="4">DSM 43819</strain>
    </source>
</reference>
<dbReference type="GO" id="GO:0010181">
    <property type="term" value="F:FMN binding"/>
    <property type="evidence" value="ECO:0007669"/>
    <property type="project" value="InterPro"/>
</dbReference>
<dbReference type="Gene3D" id="3.10.450.50">
    <property type="match status" value="1"/>
</dbReference>
<proteinExistence type="predicted"/>
<protein>
    <recommendedName>
        <fullName evidence="2">Flavin reductase like domain-containing protein</fullName>
    </recommendedName>
</protein>
<evidence type="ECO:0000259" key="2">
    <source>
        <dbReference type="SMART" id="SM00903"/>
    </source>
</evidence>
<dbReference type="SMART" id="SM00903">
    <property type="entry name" value="Flavin_Reduct"/>
    <property type="match status" value="1"/>
</dbReference>
<dbReference type="Gene3D" id="2.30.110.10">
    <property type="entry name" value="Electron Transport, Fmn-binding Protein, Chain A"/>
    <property type="match status" value="1"/>
</dbReference>
<dbReference type="InterPro" id="IPR012349">
    <property type="entry name" value="Split_barrel_FMN-bd"/>
</dbReference>